<evidence type="ECO:0000259" key="5">
    <source>
        <dbReference type="PROSITE" id="PS51186"/>
    </source>
</evidence>
<proteinExistence type="inferred from homology"/>
<comment type="similarity">
    <text evidence="1">Belongs to the acetyltransferase family. RimI subfamily.</text>
</comment>
<dbReference type="GO" id="GO:0008080">
    <property type="term" value="F:N-acetyltransferase activity"/>
    <property type="evidence" value="ECO:0007669"/>
    <property type="project" value="InterPro"/>
</dbReference>
<dbReference type="PANTHER" id="PTHR43420">
    <property type="entry name" value="ACETYLTRANSFERASE"/>
    <property type="match status" value="1"/>
</dbReference>
<comment type="caution">
    <text evidence="6">The sequence shown here is derived from an EMBL/GenBank/DDBJ whole genome shotgun (WGS) entry which is preliminary data.</text>
</comment>
<evidence type="ECO:0000256" key="3">
    <source>
        <dbReference type="ARBA" id="ARBA00022679"/>
    </source>
</evidence>
<dbReference type="RefSeq" id="WP_058292111.1">
    <property type="nucleotide sequence ID" value="NZ_JGYD01000010.1"/>
</dbReference>
<keyword evidence="4" id="KW-0012">Acyltransferase</keyword>
<evidence type="ECO:0000256" key="1">
    <source>
        <dbReference type="ARBA" id="ARBA00005395"/>
    </source>
</evidence>
<accession>A0A0V8M484</accession>
<keyword evidence="3 6" id="KW-0808">Transferase</keyword>
<evidence type="ECO:0000313" key="7">
    <source>
        <dbReference type="Proteomes" id="UP000053577"/>
    </source>
</evidence>
<dbReference type="NCBIfam" id="TIGR01575">
    <property type="entry name" value="rimI"/>
    <property type="match status" value="1"/>
</dbReference>
<dbReference type="InterPro" id="IPR050680">
    <property type="entry name" value="YpeA/RimI_acetyltransf"/>
</dbReference>
<dbReference type="AlphaFoldDB" id="A0A0V8M484"/>
<sequence length="213" mass="24443">MTYLIRPIKDQDIPELNQIDKEAFPTMWPVTNFKREMENIMAHYMVLVDEDISRGASPKISPNIWKRLWDCIRRDSNAAGTLADNPKVIGYSAIWVMAGSAHLVSVAVRDAYRRKGFGELLLISSLKEAIKHKCFEMTLEVRVSNIVAQNLYLKYGFAIKGIRKKYYLDNHEDALIMTLDSIDSPDFPSKLEEYKNSHTRKWKTTPGMAELAS</sequence>
<dbReference type="InterPro" id="IPR000182">
    <property type="entry name" value="GNAT_dom"/>
</dbReference>
<feature type="domain" description="N-acetyltransferase" evidence="5">
    <location>
        <begin position="3"/>
        <end position="182"/>
    </location>
</feature>
<dbReference type="PROSITE" id="PS51186">
    <property type="entry name" value="GNAT"/>
    <property type="match status" value="1"/>
</dbReference>
<dbReference type="InterPro" id="IPR016181">
    <property type="entry name" value="Acyl_CoA_acyltransferase"/>
</dbReference>
<gene>
    <name evidence="6" type="ORF">DA01_01035</name>
</gene>
<keyword evidence="2" id="KW-0963">Cytoplasm</keyword>
<evidence type="ECO:0000256" key="4">
    <source>
        <dbReference type="ARBA" id="ARBA00023315"/>
    </source>
</evidence>
<evidence type="ECO:0000256" key="2">
    <source>
        <dbReference type="ARBA" id="ARBA00022490"/>
    </source>
</evidence>
<dbReference type="CDD" id="cd04301">
    <property type="entry name" value="NAT_SF"/>
    <property type="match status" value="1"/>
</dbReference>
<dbReference type="Proteomes" id="UP000053577">
    <property type="component" value="Unassembled WGS sequence"/>
</dbReference>
<organism evidence="6 7">
    <name type="scientific">Dehalococcoides mccartyi</name>
    <dbReference type="NCBI Taxonomy" id="61435"/>
    <lineage>
        <taxon>Bacteria</taxon>
        <taxon>Bacillati</taxon>
        <taxon>Chloroflexota</taxon>
        <taxon>Dehalococcoidia</taxon>
        <taxon>Dehalococcoidales</taxon>
        <taxon>Dehalococcoidaceae</taxon>
        <taxon>Dehalococcoides</taxon>
    </lineage>
</organism>
<dbReference type="Gene3D" id="3.40.630.30">
    <property type="match status" value="1"/>
</dbReference>
<dbReference type="InterPro" id="IPR006464">
    <property type="entry name" value="AcTrfase_RimI/Ard1"/>
</dbReference>
<dbReference type="EMBL" id="JGYD01000010">
    <property type="protein sequence ID" value="KSV18589.1"/>
    <property type="molecule type" value="Genomic_DNA"/>
</dbReference>
<dbReference type="PATRIC" id="fig|61435.5.peg.213"/>
<dbReference type="Pfam" id="PF00583">
    <property type="entry name" value="Acetyltransf_1"/>
    <property type="match status" value="1"/>
</dbReference>
<dbReference type="SUPFAM" id="SSF55729">
    <property type="entry name" value="Acyl-CoA N-acyltransferases (Nat)"/>
    <property type="match status" value="1"/>
</dbReference>
<evidence type="ECO:0000313" key="6">
    <source>
        <dbReference type="EMBL" id="KSV18589.1"/>
    </source>
</evidence>
<dbReference type="OrthoDB" id="9794566at2"/>
<dbReference type="PANTHER" id="PTHR43420:SF44">
    <property type="entry name" value="ACETYLTRANSFERASE YPEA"/>
    <property type="match status" value="1"/>
</dbReference>
<name>A0A0V8M484_9CHLR</name>
<protein>
    <submittedName>
        <fullName evidence="6">Alanine acetyltransferase</fullName>
    </submittedName>
</protein>
<reference evidence="6 7" key="1">
    <citation type="journal article" date="2015" name="Sci. Rep.">
        <title>A comparative genomics and reductive dehalogenase gene transcription study of two chloroethene-respiring bacteria, Dehalococcoides mccartyi strains MB and 11a.</title>
        <authorList>
            <person name="Low A."/>
            <person name="Shen Z."/>
            <person name="Cheng D."/>
            <person name="Rogers M.J."/>
            <person name="Lee P.K."/>
            <person name="He J."/>
        </authorList>
    </citation>
    <scope>NUCLEOTIDE SEQUENCE [LARGE SCALE GENOMIC DNA]</scope>
    <source>
        <strain evidence="6 7">MB</strain>
    </source>
</reference>